<dbReference type="Proteomes" id="UP000518752">
    <property type="component" value="Unassembled WGS sequence"/>
</dbReference>
<evidence type="ECO:0000313" key="2">
    <source>
        <dbReference type="EMBL" id="KAF5377768.1"/>
    </source>
</evidence>
<comment type="caution">
    <text evidence="2">The sequence shown here is derived from an EMBL/GenBank/DDBJ whole genome shotgun (WGS) entry which is preliminary data.</text>
</comment>
<gene>
    <name evidence="2" type="ORF">D9757_008114</name>
</gene>
<accession>A0A8H5M1T9</accession>
<organism evidence="2 3">
    <name type="scientific">Collybiopsis confluens</name>
    <dbReference type="NCBI Taxonomy" id="2823264"/>
    <lineage>
        <taxon>Eukaryota</taxon>
        <taxon>Fungi</taxon>
        <taxon>Dikarya</taxon>
        <taxon>Basidiomycota</taxon>
        <taxon>Agaricomycotina</taxon>
        <taxon>Agaricomycetes</taxon>
        <taxon>Agaricomycetidae</taxon>
        <taxon>Agaricales</taxon>
        <taxon>Marasmiineae</taxon>
        <taxon>Omphalotaceae</taxon>
        <taxon>Collybiopsis</taxon>
    </lineage>
</organism>
<evidence type="ECO:0000256" key="1">
    <source>
        <dbReference type="SAM" id="MobiDB-lite"/>
    </source>
</evidence>
<dbReference type="EMBL" id="JAACJN010000081">
    <property type="protein sequence ID" value="KAF5377768.1"/>
    <property type="molecule type" value="Genomic_DNA"/>
</dbReference>
<name>A0A8H5M1T9_9AGAR</name>
<reference evidence="2 3" key="1">
    <citation type="journal article" date="2020" name="ISME J.">
        <title>Uncovering the hidden diversity of litter-decomposition mechanisms in mushroom-forming fungi.</title>
        <authorList>
            <person name="Floudas D."/>
            <person name="Bentzer J."/>
            <person name="Ahren D."/>
            <person name="Johansson T."/>
            <person name="Persson P."/>
            <person name="Tunlid A."/>
        </authorList>
    </citation>
    <scope>NUCLEOTIDE SEQUENCE [LARGE SCALE GENOMIC DNA]</scope>
    <source>
        <strain evidence="2 3">CBS 406.79</strain>
    </source>
</reference>
<proteinExistence type="predicted"/>
<sequence>MIVIVFSSSPPENTLFGPRPRPGSDSKAPPGARAFRLTINLPPKHLRFRPHSCNRKRLSFHLYNIEGSQIVVAVYAEDKVFPGRWNPGSITHGWFTDAGWKTYPDEPFYGFELPLYDDSKWPYPVVRGRLPGRVSIPIEMAEPQEVPYLVRPTVSYLKRLSCTPFRITTVNIHLTNNNIQATRTLSVSRLNPSISPAVFVPEKSMRNSCISSRDPEVNHCTNATVHLLTGEGKA</sequence>
<feature type="region of interest" description="Disordered" evidence="1">
    <location>
        <begin position="6"/>
        <end position="30"/>
    </location>
</feature>
<keyword evidence="3" id="KW-1185">Reference proteome</keyword>
<dbReference type="AlphaFoldDB" id="A0A8H5M1T9"/>
<protein>
    <submittedName>
        <fullName evidence="2">Uncharacterized protein</fullName>
    </submittedName>
</protein>
<evidence type="ECO:0000313" key="3">
    <source>
        <dbReference type="Proteomes" id="UP000518752"/>
    </source>
</evidence>